<keyword evidence="3 6" id="KW-0732">Signal</keyword>
<accession>A0ABS6WAY6</accession>
<dbReference type="RefSeq" id="WP_219082669.1">
    <property type="nucleotide sequence ID" value="NZ_JAHBBD010000023.1"/>
</dbReference>
<comment type="caution">
    <text evidence="9">The sequence shown here is derived from an EMBL/GenBank/DDBJ whole genome shotgun (WGS) entry which is preliminary data.</text>
</comment>
<keyword evidence="5" id="KW-1133">Transmembrane helix</keyword>
<evidence type="ECO:0000313" key="10">
    <source>
        <dbReference type="Proteomes" id="UP000812844"/>
    </source>
</evidence>
<keyword evidence="5" id="KW-0472">Membrane</keyword>
<sequence length="592" mass="61750">MMKGMLKRCLGVVAAAAMAVTGMAALTVTANASSDTLATITINNAQPGHTYTAYRFATFSDPERSNTNNSVYVDVNTVTEEGNNWTSVLTAAFSGVTSDGTDEGTPYVLGDVYASNPAAAIATLSPAQLRQFADALSNTSIAAMAPADSYAVTGTDPQDVVLGGDSDDTLLEGWYIVTDTTTVNGETVYHPIAIVATNITPYVEGGGTVTVNPGDGQLNINDLGVVNAKTVTEPAGQPEKDAYDEDDSQIDSVTVEGEVQDTDTGTVNIGDTVNFTVTDTIPSDANAYDSYEFTFFDHASKGLDLDENSFAVYVDANNDNTYETRLDGATATFVMGGDPTDAPDGSDATNTTVTVVIDTLDGQNYAGKNIQLQYSAVVTSDAEGGQTQNTASVSHNGGATSDGDTVTLKYGEFQFQKVNKEDAGLADVVFNVYEGDLLEDNDLSDDTALTFSQEQDEDGAAIGGAYVRDDAGAADILTADDGMLTVRGLKDGTYTVVETSNPDAQYATNYYAKFTVTVTNGVAVVNANDANHLVTPAQGEGVATVLNVRGVAELPSTGAAGITAFIVLGLLIAGAGVTVYMKSRNVRRMMRA</sequence>
<dbReference type="EMBL" id="JAHBBD010000023">
    <property type="protein sequence ID" value="MBW3083467.1"/>
    <property type="molecule type" value="Genomic_DNA"/>
</dbReference>
<evidence type="ECO:0000256" key="2">
    <source>
        <dbReference type="ARBA" id="ARBA00022525"/>
    </source>
</evidence>
<keyword evidence="10" id="KW-1185">Reference proteome</keyword>
<reference evidence="9 10" key="1">
    <citation type="submission" date="2021-05" db="EMBL/GenBank/DDBJ databases">
        <title>Phylogenetic classification of ten novel species belonging to the genus Bifidobacterium comprising B. colchicus sp. nov., B. abeli sp. nov., B. bicoloris sp. nov., B. guerezis sp. nov., B. rosaliae sp. nov., B. santillanensis sp. nov., B. argentati sp. nov., B. amazzoni sp. nov., B. pluviali sp. nov., and B. pinnaculum sp. nov.</title>
        <authorList>
            <person name="Lugli G.A."/>
            <person name="Ruiz Garcia L."/>
            <person name="Margolles A."/>
            <person name="Ventura M."/>
        </authorList>
    </citation>
    <scope>NUCLEOTIDE SEQUENCE [LARGE SCALE GENOMIC DNA]</scope>
    <source>
        <strain evidence="9 10">6T3</strain>
    </source>
</reference>
<dbReference type="InterPro" id="IPR019931">
    <property type="entry name" value="LPXTG_anchor"/>
</dbReference>
<keyword evidence="2" id="KW-0964">Secreted</keyword>
<dbReference type="NCBIfam" id="TIGR04226">
    <property type="entry name" value="RrgB_K2N_iso_D2"/>
    <property type="match status" value="1"/>
</dbReference>
<evidence type="ECO:0000256" key="3">
    <source>
        <dbReference type="ARBA" id="ARBA00022729"/>
    </source>
</evidence>
<dbReference type="Proteomes" id="UP000812844">
    <property type="component" value="Unassembled WGS sequence"/>
</dbReference>
<feature type="transmembrane region" description="Helical" evidence="5">
    <location>
        <begin position="559"/>
        <end position="581"/>
    </location>
</feature>
<organism evidence="9 10">
    <name type="scientific">Bifidobacterium phasiani</name>
    <dbReference type="NCBI Taxonomy" id="2834431"/>
    <lineage>
        <taxon>Bacteria</taxon>
        <taxon>Bacillati</taxon>
        <taxon>Actinomycetota</taxon>
        <taxon>Actinomycetes</taxon>
        <taxon>Bifidobacteriales</taxon>
        <taxon>Bifidobacteriaceae</taxon>
        <taxon>Bifidobacterium</taxon>
    </lineage>
</organism>
<feature type="domain" description="SpaA-like prealbumin fold" evidence="8">
    <location>
        <begin position="411"/>
        <end position="529"/>
    </location>
</feature>
<dbReference type="InterPro" id="IPR041033">
    <property type="entry name" value="SpaA_PFL_dom_1"/>
</dbReference>
<feature type="chain" id="PRO_5047330737" evidence="6">
    <location>
        <begin position="25"/>
        <end position="592"/>
    </location>
</feature>
<feature type="domain" description="Gram-positive cocci surface proteins LPxTG" evidence="7">
    <location>
        <begin position="552"/>
        <end position="585"/>
    </location>
</feature>
<evidence type="ECO:0000256" key="1">
    <source>
        <dbReference type="ARBA" id="ARBA00022512"/>
    </source>
</evidence>
<evidence type="ECO:0000256" key="5">
    <source>
        <dbReference type="SAM" id="Phobius"/>
    </source>
</evidence>
<gene>
    <name evidence="9" type="ORF">KIH73_08890</name>
</gene>
<dbReference type="Pfam" id="PF00746">
    <property type="entry name" value="Gram_pos_anchor"/>
    <property type="match status" value="1"/>
</dbReference>
<name>A0ABS6WAY6_9BIFI</name>
<evidence type="ECO:0000256" key="6">
    <source>
        <dbReference type="SAM" id="SignalP"/>
    </source>
</evidence>
<protein>
    <submittedName>
        <fullName evidence="9">Isopeptide-forming domain-containing fimbrial protein</fullName>
    </submittedName>
</protein>
<evidence type="ECO:0000313" key="9">
    <source>
        <dbReference type="EMBL" id="MBW3083467.1"/>
    </source>
</evidence>
<evidence type="ECO:0000259" key="8">
    <source>
        <dbReference type="Pfam" id="PF17802"/>
    </source>
</evidence>
<keyword evidence="4" id="KW-0572">Peptidoglycan-anchor</keyword>
<dbReference type="NCBIfam" id="TIGR01167">
    <property type="entry name" value="LPXTG_anchor"/>
    <property type="match status" value="1"/>
</dbReference>
<proteinExistence type="predicted"/>
<evidence type="ECO:0000256" key="4">
    <source>
        <dbReference type="ARBA" id="ARBA00023088"/>
    </source>
</evidence>
<keyword evidence="5" id="KW-0812">Transmembrane</keyword>
<keyword evidence="1" id="KW-0134">Cell wall</keyword>
<evidence type="ECO:0000259" key="7">
    <source>
        <dbReference type="Pfam" id="PF00746"/>
    </source>
</evidence>
<dbReference type="InterPro" id="IPR026466">
    <property type="entry name" value="Fim_isopep_form_D2_dom"/>
</dbReference>
<feature type="signal peptide" evidence="6">
    <location>
        <begin position="1"/>
        <end position="24"/>
    </location>
</feature>
<dbReference type="Pfam" id="PF17802">
    <property type="entry name" value="SpaA"/>
    <property type="match status" value="1"/>
</dbReference>